<evidence type="ECO:0000313" key="2">
    <source>
        <dbReference type="Proteomes" id="UP001058974"/>
    </source>
</evidence>
<organism evidence="1 2">
    <name type="scientific">Pisum sativum</name>
    <name type="common">Garden pea</name>
    <name type="synonym">Lathyrus oleraceus</name>
    <dbReference type="NCBI Taxonomy" id="3888"/>
    <lineage>
        <taxon>Eukaryota</taxon>
        <taxon>Viridiplantae</taxon>
        <taxon>Streptophyta</taxon>
        <taxon>Embryophyta</taxon>
        <taxon>Tracheophyta</taxon>
        <taxon>Spermatophyta</taxon>
        <taxon>Magnoliopsida</taxon>
        <taxon>eudicotyledons</taxon>
        <taxon>Gunneridae</taxon>
        <taxon>Pentapetalae</taxon>
        <taxon>rosids</taxon>
        <taxon>fabids</taxon>
        <taxon>Fabales</taxon>
        <taxon>Fabaceae</taxon>
        <taxon>Papilionoideae</taxon>
        <taxon>50 kb inversion clade</taxon>
        <taxon>NPAAA clade</taxon>
        <taxon>Hologalegina</taxon>
        <taxon>IRL clade</taxon>
        <taxon>Fabeae</taxon>
        <taxon>Lathyrus</taxon>
    </lineage>
</organism>
<dbReference type="Proteomes" id="UP001058974">
    <property type="component" value="Chromosome 2"/>
</dbReference>
<reference evidence="1 2" key="1">
    <citation type="journal article" date="2022" name="Nat. Genet.">
        <title>Improved pea reference genome and pan-genome highlight genomic features and evolutionary characteristics.</title>
        <authorList>
            <person name="Yang T."/>
            <person name="Liu R."/>
            <person name="Luo Y."/>
            <person name="Hu S."/>
            <person name="Wang D."/>
            <person name="Wang C."/>
            <person name="Pandey M.K."/>
            <person name="Ge S."/>
            <person name="Xu Q."/>
            <person name="Li N."/>
            <person name="Li G."/>
            <person name="Huang Y."/>
            <person name="Saxena R.K."/>
            <person name="Ji Y."/>
            <person name="Li M."/>
            <person name="Yan X."/>
            <person name="He Y."/>
            <person name="Liu Y."/>
            <person name="Wang X."/>
            <person name="Xiang C."/>
            <person name="Varshney R.K."/>
            <person name="Ding H."/>
            <person name="Gao S."/>
            <person name="Zong X."/>
        </authorList>
    </citation>
    <scope>NUCLEOTIDE SEQUENCE [LARGE SCALE GENOMIC DNA]</scope>
    <source>
        <strain evidence="1 2">cv. Zhongwan 6</strain>
    </source>
</reference>
<proteinExistence type="predicted"/>
<keyword evidence="2" id="KW-1185">Reference proteome</keyword>
<dbReference type="AlphaFoldDB" id="A0A9D5BD45"/>
<dbReference type="EMBL" id="JAMSHJ010000002">
    <property type="protein sequence ID" value="KAI5439970.1"/>
    <property type="molecule type" value="Genomic_DNA"/>
</dbReference>
<sequence>MEETKSIDRVDMVLGLFLDNMKTDFLNQVVIDEQADDNLKKDNKQKAVAGILPLLPQEQWKSPYFLAYTSVPKHAVDLVKLPKAPRVSAVVENMVEVMVVVKEDVKAK</sequence>
<dbReference type="Gramene" id="Psat02G0536000-T1">
    <property type="protein sequence ID" value="KAI5439970.1"/>
    <property type="gene ID" value="KIW84_025360"/>
</dbReference>
<gene>
    <name evidence="1" type="ORF">KIW84_025360</name>
</gene>
<comment type="caution">
    <text evidence="1">The sequence shown here is derived from an EMBL/GenBank/DDBJ whole genome shotgun (WGS) entry which is preliminary data.</text>
</comment>
<protein>
    <submittedName>
        <fullName evidence="1">Uncharacterized protein</fullName>
    </submittedName>
</protein>
<name>A0A9D5BD45_PEA</name>
<evidence type="ECO:0000313" key="1">
    <source>
        <dbReference type="EMBL" id="KAI5439970.1"/>
    </source>
</evidence>
<accession>A0A9D5BD45</accession>